<keyword evidence="2" id="KW-0805">Transcription regulation</keyword>
<evidence type="ECO:0000313" key="6">
    <source>
        <dbReference type="EMBL" id="TPG57380.1"/>
    </source>
</evidence>
<dbReference type="RefSeq" id="WP_140882786.1">
    <property type="nucleotide sequence ID" value="NZ_RCZP01000008.1"/>
</dbReference>
<dbReference type="OrthoDB" id="7840053at2"/>
<evidence type="ECO:0000259" key="5">
    <source>
        <dbReference type="PROSITE" id="PS50931"/>
    </source>
</evidence>
<dbReference type="AlphaFoldDB" id="A0A502G7L6"/>
<dbReference type="InterPro" id="IPR036388">
    <property type="entry name" value="WH-like_DNA-bd_sf"/>
</dbReference>
<sequence>MHDPSLRQLRTFLSVVQTGGVTAAAQMLGLTQPAASQQLRELERAMGVRLLERVSGRSVPTAAGRALIEPARRAQAAVEDARAVTAAHRQGEVGRVRLGTGATACIHLLPRVLDRLHDQMPGLEVIIATGNTRDILQRVEEGDLDVALVTLPAALGRSLTSTRITTDPLVALLPESMMFPGRPSLTAADLERLPLILYEAEANTRVIIDAWFRRAGLIPRPIMELGSVEAIKVLVAGGRGCSVLPSLALGGDVQGAVWRPLRPALSRQLAVVLRKEKVVDRDLGRLLCALKANGAPLTRARKTAPTSR</sequence>
<dbReference type="InterPro" id="IPR005119">
    <property type="entry name" value="LysR_subst-bd"/>
</dbReference>
<reference evidence="6 7" key="1">
    <citation type="journal article" date="2019" name="Environ. Microbiol.">
        <title>Species interactions and distinct microbial communities in high Arctic permafrost affected cryosols are associated with the CH4 and CO2 gas fluxes.</title>
        <authorList>
            <person name="Altshuler I."/>
            <person name="Hamel J."/>
            <person name="Turney S."/>
            <person name="Magnuson E."/>
            <person name="Levesque R."/>
            <person name="Greer C."/>
            <person name="Whyte L.G."/>
        </authorList>
    </citation>
    <scope>NUCLEOTIDE SEQUENCE [LARGE SCALE GENOMIC DNA]</scope>
    <source>
        <strain evidence="6 7">S9.3B</strain>
    </source>
</reference>
<keyword evidence="7" id="KW-1185">Reference proteome</keyword>
<dbReference type="InterPro" id="IPR000847">
    <property type="entry name" value="LysR_HTH_N"/>
</dbReference>
<accession>A0A502G7L6</accession>
<proteinExistence type="inferred from homology"/>
<comment type="similarity">
    <text evidence="1">Belongs to the LysR transcriptional regulatory family.</text>
</comment>
<dbReference type="InterPro" id="IPR050950">
    <property type="entry name" value="HTH-type_LysR_regulators"/>
</dbReference>
<dbReference type="EMBL" id="RCZP01000008">
    <property type="protein sequence ID" value="TPG57380.1"/>
    <property type="molecule type" value="Genomic_DNA"/>
</dbReference>
<comment type="caution">
    <text evidence="6">The sequence shown here is derived from an EMBL/GenBank/DDBJ whole genome shotgun (WGS) entry which is preliminary data.</text>
</comment>
<dbReference type="CDD" id="cd05466">
    <property type="entry name" value="PBP2_LTTR_substrate"/>
    <property type="match status" value="1"/>
</dbReference>
<protein>
    <submittedName>
        <fullName evidence="6">LysR family transcriptional regulator</fullName>
    </submittedName>
</protein>
<dbReference type="SUPFAM" id="SSF53850">
    <property type="entry name" value="Periplasmic binding protein-like II"/>
    <property type="match status" value="1"/>
</dbReference>
<evidence type="ECO:0000256" key="2">
    <source>
        <dbReference type="ARBA" id="ARBA00023015"/>
    </source>
</evidence>
<dbReference type="Gene3D" id="1.10.10.10">
    <property type="entry name" value="Winged helix-like DNA-binding domain superfamily/Winged helix DNA-binding domain"/>
    <property type="match status" value="1"/>
</dbReference>
<name>A0A502G7L6_9PROT</name>
<dbReference type="Proteomes" id="UP000317078">
    <property type="component" value="Unassembled WGS sequence"/>
</dbReference>
<dbReference type="Pfam" id="PF00126">
    <property type="entry name" value="HTH_1"/>
    <property type="match status" value="1"/>
</dbReference>
<dbReference type="Pfam" id="PF03466">
    <property type="entry name" value="LysR_substrate"/>
    <property type="match status" value="1"/>
</dbReference>
<dbReference type="InterPro" id="IPR036390">
    <property type="entry name" value="WH_DNA-bd_sf"/>
</dbReference>
<dbReference type="PROSITE" id="PS50931">
    <property type="entry name" value="HTH_LYSR"/>
    <property type="match status" value="1"/>
</dbReference>
<dbReference type="FunFam" id="1.10.10.10:FF:000001">
    <property type="entry name" value="LysR family transcriptional regulator"/>
    <property type="match status" value="1"/>
</dbReference>
<dbReference type="Gene3D" id="3.40.190.10">
    <property type="entry name" value="Periplasmic binding protein-like II"/>
    <property type="match status" value="2"/>
</dbReference>
<dbReference type="GO" id="GO:0003700">
    <property type="term" value="F:DNA-binding transcription factor activity"/>
    <property type="evidence" value="ECO:0007669"/>
    <property type="project" value="InterPro"/>
</dbReference>
<keyword evidence="3" id="KW-0238">DNA-binding</keyword>
<keyword evidence="4" id="KW-0804">Transcription</keyword>
<evidence type="ECO:0000313" key="7">
    <source>
        <dbReference type="Proteomes" id="UP000317078"/>
    </source>
</evidence>
<evidence type="ECO:0000256" key="1">
    <source>
        <dbReference type="ARBA" id="ARBA00009437"/>
    </source>
</evidence>
<dbReference type="PRINTS" id="PR00039">
    <property type="entry name" value="HTHLYSR"/>
</dbReference>
<organism evidence="6 7">
    <name type="scientific">Muricoccus nepalensis</name>
    <dbReference type="NCBI Taxonomy" id="1854500"/>
    <lineage>
        <taxon>Bacteria</taxon>
        <taxon>Pseudomonadati</taxon>
        <taxon>Pseudomonadota</taxon>
        <taxon>Alphaproteobacteria</taxon>
        <taxon>Acetobacterales</taxon>
        <taxon>Roseomonadaceae</taxon>
        <taxon>Muricoccus</taxon>
    </lineage>
</organism>
<dbReference type="SUPFAM" id="SSF46785">
    <property type="entry name" value="Winged helix' DNA-binding domain"/>
    <property type="match status" value="1"/>
</dbReference>
<dbReference type="GO" id="GO:0005829">
    <property type="term" value="C:cytosol"/>
    <property type="evidence" value="ECO:0007669"/>
    <property type="project" value="TreeGrafter"/>
</dbReference>
<gene>
    <name evidence="6" type="ORF">EAH89_10585</name>
</gene>
<dbReference type="GO" id="GO:0003677">
    <property type="term" value="F:DNA binding"/>
    <property type="evidence" value="ECO:0007669"/>
    <property type="project" value="UniProtKB-KW"/>
</dbReference>
<feature type="domain" description="HTH lysR-type" evidence="5">
    <location>
        <begin position="4"/>
        <end position="61"/>
    </location>
</feature>
<evidence type="ECO:0000256" key="3">
    <source>
        <dbReference type="ARBA" id="ARBA00023125"/>
    </source>
</evidence>
<evidence type="ECO:0000256" key="4">
    <source>
        <dbReference type="ARBA" id="ARBA00023163"/>
    </source>
</evidence>
<dbReference type="PANTHER" id="PTHR30419">
    <property type="entry name" value="HTH-TYPE TRANSCRIPTIONAL REGULATOR YBHD"/>
    <property type="match status" value="1"/>
</dbReference>